<sequence>MKTIKKRSKEEHLLEVTVIRSEGLLLDQNLGTKCNPICVLSIPEISSGKTSKIKGSSSPQWNETVSLRLAKGRESGFAFCATIWDKHRIKREYLGELRLPLDEVLNMAMAQESEKTFKLYSSRSRQKYVTGTLVLKFSLSKNGTKVSSLENTPDGLVASPSKISEQTVCDLVRNVSETDRKAMEQIIQVDEQGFYPEDWRFSIPDSDVPQEQENVEPSSLLSPNDRPSKFMNSLSSPSMAPSSTASSITPRLSKKGHSKLSSHAYSTADFSSDFSEFDLTDTDTSNMWPVPSKKADKADKASKASRAYKLSSRNDISGILVLEITTASDLPPYNSLTRTGFDMDPFVVISFGKRVYRTSWRKHTLNPQFNEKLAIEISNLETGYELQFSVLDKDHFTFNDQVATGSLKIAGLMKEDNQYPEELSLELKLDGTKRYRGAVREYRPVLKMKYKYEPYKRLRSQLWSTLLSQYDTNDDDKMDVVELAQFLDTLGSTLDDTTVENFFEAYDLNPWVGEKLTFDQCIDQFENFLEQKHKKNLYYHEDSSSSSTVVGEQDLEEEIISIEQCPLCDRGRLSHKHDIDIITHIALCGSKDWSSVGKVLKPSFATPNSATRRWYSKLLIKLTYGKLALGSDNANILVQDRDTGIVIEEKMSVYVRLGIRLLYRSFDTKASRWKEVRRLLKNLSIKQGIKYDDPHSVNQISSFIKFHNLDMSQCLMAADEFKTFNEFFYRKLKPGARPLEGENNPGIVTSCADCRFCAFDTITSATSVWVKGRDFTIKKLFGGHYQDLVGSYENGSMCVFRLAPQDYHRFHCPVDGIVGEAKYIEGEYFTVNPMAIRSDLDVYGENVRVLLPIYSDKFGTVMMVCVGAMLVGSTIITAEKDQYVKRGEELGYFKFGGSTVLLLFQSDQVVFDSDLTENSKKAVESLIRVGMSIGHSPDTVENNREHRNFEEQSEEAQMKIIRTITGGEGVYRGIRPNIAELAEVPNWEAQQLDIDDSIDFSIDLNR</sequence>
<dbReference type="NCBIfam" id="TIGR00163">
    <property type="entry name" value="PS_decarb"/>
    <property type="match status" value="1"/>
</dbReference>
<feature type="compositionally biased region" description="Low complexity" evidence="13">
    <location>
        <begin position="233"/>
        <end position="247"/>
    </location>
</feature>
<dbReference type="SUPFAM" id="SSF47473">
    <property type="entry name" value="EF-hand"/>
    <property type="match status" value="1"/>
</dbReference>
<keyword evidence="2 12" id="KW-0444">Lipid biosynthesis</keyword>
<keyword evidence="6 12" id="KW-0472">Membrane</keyword>
<evidence type="ECO:0000256" key="3">
    <source>
        <dbReference type="ARBA" id="ARBA00022793"/>
    </source>
</evidence>
<keyword evidence="10 12" id="KW-1208">Phospholipid metabolism</keyword>
<evidence type="ECO:0000256" key="7">
    <source>
        <dbReference type="ARBA" id="ARBA00023145"/>
    </source>
</evidence>
<keyword evidence="12" id="KW-0333">Golgi apparatus</keyword>
<evidence type="ECO:0000256" key="6">
    <source>
        <dbReference type="ARBA" id="ARBA00023136"/>
    </source>
</evidence>
<feature type="domain" description="C2" evidence="14">
    <location>
        <begin position="1"/>
        <end position="117"/>
    </location>
</feature>
<feature type="region of interest" description="Disordered" evidence="13">
    <location>
        <begin position="200"/>
        <end position="255"/>
    </location>
</feature>
<dbReference type="InterPro" id="IPR033179">
    <property type="entry name" value="PSD_type2_pro"/>
</dbReference>
<feature type="domain" description="C2" evidence="14">
    <location>
        <begin position="300"/>
        <end position="423"/>
    </location>
</feature>
<dbReference type="PROSITE" id="PS50004">
    <property type="entry name" value="C2"/>
    <property type="match status" value="2"/>
</dbReference>
<dbReference type="CDD" id="cd00030">
    <property type="entry name" value="C2"/>
    <property type="match status" value="1"/>
</dbReference>
<dbReference type="EMBL" id="HG793131">
    <property type="protein sequence ID" value="CDK29517.1"/>
    <property type="molecule type" value="Genomic_DNA"/>
</dbReference>
<dbReference type="PROSITE" id="PS50222">
    <property type="entry name" value="EF_HAND_2"/>
    <property type="match status" value="1"/>
</dbReference>
<dbReference type="SUPFAM" id="SSF49562">
    <property type="entry name" value="C2 domain (Calcium/lipid-binding domain, CaLB)"/>
    <property type="match status" value="2"/>
</dbReference>
<dbReference type="GO" id="GO:0016540">
    <property type="term" value="P:protein autoprocessing"/>
    <property type="evidence" value="ECO:0007669"/>
    <property type="project" value="UniProtKB-UniRule"/>
</dbReference>
<reference evidence="16" key="1">
    <citation type="submission" date="2013-12" db="EMBL/GenBank/DDBJ databases">
        <authorList>
            <person name="Genoscope - CEA"/>
        </authorList>
    </citation>
    <scope>NUCLEOTIDE SEQUENCE</scope>
    <source>
        <strain evidence="16">CBS 1993</strain>
    </source>
</reference>
<evidence type="ECO:0000259" key="14">
    <source>
        <dbReference type="PROSITE" id="PS50004"/>
    </source>
</evidence>
<evidence type="ECO:0000256" key="13">
    <source>
        <dbReference type="SAM" id="MobiDB-lite"/>
    </source>
</evidence>
<dbReference type="PANTHER" id="PTHR10067:SF17">
    <property type="entry name" value="PHOSPHATIDYLSERINE DECARBOXYLASE PROENZYME 2"/>
    <property type="match status" value="1"/>
</dbReference>
<proteinExistence type="inferred from homology"/>
<evidence type="ECO:0000256" key="8">
    <source>
        <dbReference type="ARBA" id="ARBA00023209"/>
    </source>
</evidence>
<comment type="function">
    <text evidence="12">Catalyzes the formation of phosphatidylethanolamine (PtdEtn) from phosphatidylserine (PtdSer). Plays a central role in phospholipid metabolism and in the interorganelle trafficking of phosphatidylserine.</text>
</comment>
<evidence type="ECO:0000256" key="1">
    <source>
        <dbReference type="ARBA" id="ARBA00005189"/>
    </source>
</evidence>
<evidence type="ECO:0000256" key="5">
    <source>
        <dbReference type="ARBA" id="ARBA00023098"/>
    </source>
</evidence>
<feature type="chain" id="PRO_5023474256" description="Phosphatidylserine decarboxylase 2 beta chain" evidence="12">
    <location>
        <begin position="1"/>
        <end position="897"/>
    </location>
</feature>
<evidence type="ECO:0000256" key="2">
    <source>
        <dbReference type="ARBA" id="ARBA00022516"/>
    </source>
</evidence>
<keyword evidence="12" id="KW-0967">Endosome</keyword>
<evidence type="ECO:0000259" key="15">
    <source>
        <dbReference type="PROSITE" id="PS50222"/>
    </source>
</evidence>
<comment type="cofactor">
    <cofactor evidence="12">
        <name>pyruvate</name>
        <dbReference type="ChEBI" id="CHEBI:15361"/>
    </cofactor>
    <text evidence="12">Binds 1 pyruvoyl group covalently per subunit.</text>
</comment>
<feature type="chain" id="PRO_5023474255" description="Phosphatidylserine decarboxylase 2 alpha chain" evidence="12">
    <location>
        <begin position="898"/>
        <end position="1006"/>
    </location>
</feature>
<feature type="modified residue" description="Pyruvic acid (Ser); by autocatalysis" evidence="12">
    <location>
        <position position="898"/>
    </location>
</feature>
<dbReference type="GO" id="GO:0004609">
    <property type="term" value="F:phosphatidylserine decarboxylase activity"/>
    <property type="evidence" value="ECO:0007669"/>
    <property type="project" value="UniProtKB-UniRule"/>
</dbReference>
<keyword evidence="17" id="KW-1185">Reference proteome</keyword>
<comment type="pathway">
    <text evidence="12">Phospholipid metabolism; phosphatidylethanolamine biosynthesis; phosphatidylethanolamine from CDP-diacylglycerol: step 2/2.</text>
</comment>
<keyword evidence="3 12" id="KW-0210">Decarboxylase</keyword>
<comment type="catalytic activity">
    <reaction evidence="12">
        <text>a 1,2-diacyl-sn-glycero-3-phospho-L-serine + H(+) = a 1,2-diacyl-sn-glycero-3-phosphoethanolamine + CO2</text>
        <dbReference type="Rhea" id="RHEA:20828"/>
        <dbReference type="ChEBI" id="CHEBI:15378"/>
        <dbReference type="ChEBI" id="CHEBI:16526"/>
        <dbReference type="ChEBI" id="CHEBI:57262"/>
        <dbReference type="ChEBI" id="CHEBI:64612"/>
        <dbReference type="EC" id="4.1.1.65"/>
    </reaction>
</comment>
<evidence type="ECO:0000313" key="16">
    <source>
        <dbReference type="EMBL" id="CDK29517.1"/>
    </source>
</evidence>
<dbReference type="Gene3D" id="2.60.40.150">
    <property type="entry name" value="C2 domain"/>
    <property type="match status" value="2"/>
</dbReference>
<dbReference type="InterPro" id="IPR018247">
    <property type="entry name" value="EF_Hand_1_Ca_BS"/>
</dbReference>
<dbReference type="UniPathway" id="UPA00558">
    <property type="reaction ID" value="UER00616"/>
</dbReference>
<dbReference type="EC" id="4.1.1.65" evidence="12"/>
<name>W6MUT3_9ASCO</name>
<evidence type="ECO:0000256" key="9">
    <source>
        <dbReference type="ARBA" id="ARBA00023239"/>
    </source>
</evidence>
<evidence type="ECO:0000313" key="17">
    <source>
        <dbReference type="Proteomes" id="UP000019384"/>
    </source>
</evidence>
<keyword evidence="7 12" id="KW-0865">Zymogen</keyword>
<dbReference type="OrthoDB" id="67700at2759"/>
<dbReference type="InterPro" id="IPR003817">
    <property type="entry name" value="PS_Dcarbxylase"/>
</dbReference>
<keyword evidence="4" id="KW-0106">Calcium</keyword>
<comment type="domain">
    <text evidence="12">The C2 domains have an essential, but non-catalytic function. They may facilitate interactions with other proteins and are required for lipid transport function.</text>
</comment>
<evidence type="ECO:0000256" key="11">
    <source>
        <dbReference type="ARBA" id="ARBA00023317"/>
    </source>
</evidence>
<dbReference type="AlphaFoldDB" id="W6MUT3"/>
<feature type="active site" description="Charge relay system; for autoendoproteolytic cleavage activity" evidence="12">
    <location>
        <position position="898"/>
    </location>
</feature>
<protein>
    <recommendedName>
        <fullName evidence="12">Phosphatidylserine decarboxylase proenzyme 2</fullName>
        <ecNumber evidence="12">4.1.1.65</ecNumber>
    </recommendedName>
    <component>
        <recommendedName>
            <fullName evidence="12">Phosphatidylserine decarboxylase 2 beta chain</fullName>
        </recommendedName>
    </component>
    <component>
        <recommendedName>
            <fullName evidence="12">Phosphatidylserine decarboxylase 2 alpha chain</fullName>
        </recommendedName>
    </component>
</protein>
<dbReference type="HAMAP" id="MF_00663">
    <property type="entry name" value="PS_decarb_PSD_B_type2"/>
    <property type="match status" value="1"/>
</dbReference>
<dbReference type="HOGENOM" id="CLU_002661_0_0_1"/>
<dbReference type="Pfam" id="PF02666">
    <property type="entry name" value="PS_Dcarbxylase"/>
    <property type="match status" value="1"/>
</dbReference>
<feature type="active site" description="Schiff-base intermediate with substrate; via pyruvic acid; for decarboxylase activity" evidence="12">
    <location>
        <position position="898"/>
    </location>
</feature>
<keyword evidence="8 12" id="KW-0594">Phospholipid biosynthesis</keyword>
<evidence type="ECO:0000256" key="12">
    <source>
        <dbReference type="HAMAP-Rule" id="MF_03209"/>
    </source>
</evidence>
<feature type="domain" description="EF-hand" evidence="15">
    <location>
        <begin position="458"/>
        <end position="493"/>
    </location>
</feature>
<dbReference type="GO" id="GO:0006646">
    <property type="term" value="P:phosphatidylethanolamine biosynthetic process"/>
    <property type="evidence" value="ECO:0007669"/>
    <property type="project" value="UniProtKB-UniRule"/>
</dbReference>
<keyword evidence="9 12" id="KW-0456">Lyase</keyword>
<accession>W6MUT3</accession>
<dbReference type="InterPro" id="IPR000008">
    <property type="entry name" value="C2_dom"/>
</dbReference>
<evidence type="ECO:0000256" key="4">
    <source>
        <dbReference type="ARBA" id="ARBA00022837"/>
    </source>
</evidence>
<dbReference type="InterPro" id="IPR002048">
    <property type="entry name" value="EF_hand_dom"/>
</dbReference>
<dbReference type="PROSITE" id="PS00018">
    <property type="entry name" value="EF_HAND_1"/>
    <property type="match status" value="1"/>
</dbReference>
<feature type="active site" description="Charge relay system; for autoendoproteolytic cleavage activity" evidence="12">
    <location>
        <position position="753"/>
    </location>
</feature>
<dbReference type="GO" id="GO:0005509">
    <property type="term" value="F:calcium ion binding"/>
    <property type="evidence" value="ECO:0007669"/>
    <property type="project" value="InterPro"/>
</dbReference>
<dbReference type="GO" id="GO:0000139">
    <property type="term" value="C:Golgi membrane"/>
    <property type="evidence" value="ECO:0007669"/>
    <property type="project" value="UniProtKB-SubCell"/>
</dbReference>
<dbReference type="InterPro" id="IPR011992">
    <property type="entry name" value="EF-hand-dom_pair"/>
</dbReference>
<evidence type="ECO:0000256" key="10">
    <source>
        <dbReference type="ARBA" id="ARBA00023264"/>
    </source>
</evidence>
<keyword evidence="5 12" id="KW-0443">Lipid metabolism</keyword>
<feature type="active site" description="Charge relay system; for autoendoproteolytic cleavage activity" evidence="12">
    <location>
        <position position="811"/>
    </location>
</feature>
<comment type="similarity">
    <text evidence="12">Belongs to the phosphatidylserine decarboxylase family. PSD-B subfamily. Eukaryotic type II sub-subfamily.</text>
</comment>
<gene>
    <name evidence="12" type="primary">PSD2</name>
    <name evidence="16" type="ORF">KUCA_T00005509001</name>
</gene>
<dbReference type="InterPro" id="IPR033177">
    <property type="entry name" value="PSD-B"/>
</dbReference>
<dbReference type="STRING" id="1382522.W6MUT3"/>
<dbReference type="GO" id="GO:0005795">
    <property type="term" value="C:Golgi stack"/>
    <property type="evidence" value="ECO:0007669"/>
    <property type="project" value="UniProtKB-UniRule"/>
</dbReference>
<comment type="subunit">
    <text evidence="12">Heterodimer of a large membrane-associated beta subunit and a small pyruvoyl-containing alpha subunit. Interacts with pstB2. This interaction may be a means to structurally tether the donor membrane (ER) harboring PstB2 to acceptor membranes (Golgi/endosomes) harboring PSD2 during PtdSer transport to the site of PtdEtn synthesis.</text>
</comment>
<comment type="pathway">
    <text evidence="1">Lipid metabolism.</text>
</comment>
<reference evidence="16" key="2">
    <citation type="submission" date="2014-02" db="EMBL/GenBank/DDBJ databases">
        <title>Complete DNA sequence of /Kuraishia capsulata/ illustrates novel genomic features among budding yeasts (/Saccharomycotina/).</title>
        <authorList>
            <person name="Morales L."/>
            <person name="Noel B."/>
            <person name="Porcel B."/>
            <person name="Marcet-Houben M."/>
            <person name="Hullo M-F."/>
            <person name="Sacerdot C."/>
            <person name="Tekaia F."/>
            <person name="Leh-Louis V."/>
            <person name="Despons L."/>
            <person name="Khanna V."/>
            <person name="Aury J-M."/>
            <person name="Barbe V."/>
            <person name="Couloux A."/>
            <person name="Labadie K."/>
            <person name="Pelletier E."/>
            <person name="Souciet J-L."/>
            <person name="Boekhout T."/>
            <person name="Gabaldon T."/>
            <person name="Wincker P."/>
            <person name="Dujon B."/>
        </authorList>
    </citation>
    <scope>NUCLEOTIDE SEQUENCE</scope>
    <source>
        <strain evidence="16">CBS 1993</strain>
    </source>
</reference>
<dbReference type="SMART" id="SM00239">
    <property type="entry name" value="C2"/>
    <property type="match status" value="2"/>
</dbReference>
<dbReference type="Proteomes" id="UP000019384">
    <property type="component" value="Unassembled WGS sequence"/>
</dbReference>
<dbReference type="Pfam" id="PF00168">
    <property type="entry name" value="C2"/>
    <property type="match status" value="2"/>
</dbReference>
<comment type="PTM">
    <text evidence="12">Is synthesized initially as an inactive proenzyme. Formation of the active enzyme involves a self-maturation process in which the active site pyruvoyl group is generated from an internal serine residue via an autocatalytic post-translational modification. Two non-identical subunits are generated from the proenzyme in this reaction, and the pyruvate is formed at the N-terminus of the alpha chain, which is derived from the carboxyl end of the proenzyme. The autoendoproteolytic cleavage occurs by a canonical serine protease mechanism, in which the side chain hydroxyl group of the serine supplies its oxygen atom to form the C-terminus of the beta chain, while the remainder of the serine residue undergoes an oxidative deamination to produce ammonia and the pyruvoyl prosthetic group on the alpha chain. During this reaction, the Ser that is part of the protease active site of the proenzyme becomes the pyruvoyl prosthetic group, which constitutes an essential element of the active site of the mature decarboxylase.</text>
</comment>
<dbReference type="Gene3D" id="1.10.238.10">
    <property type="entry name" value="EF-hand"/>
    <property type="match status" value="1"/>
</dbReference>
<dbReference type="GO" id="GO:0010008">
    <property type="term" value="C:endosome membrane"/>
    <property type="evidence" value="ECO:0007669"/>
    <property type="project" value="UniProtKB-SubCell"/>
</dbReference>
<comment type="subcellular location">
    <subcellularLocation>
        <location evidence="12">Golgi apparatus membrane</location>
        <topology evidence="12">Peripheral membrane protein</topology>
        <orientation evidence="12">Cytoplasmic side</orientation>
    </subcellularLocation>
    <subcellularLocation>
        <location evidence="12">Endosome membrane</location>
        <topology evidence="12">Peripheral membrane protein</topology>
        <orientation evidence="12">Cytoplasmic side</orientation>
    </subcellularLocation>
</comment>
<feature type="site" description="Cleavage (non-hydrolytic); by autocatalysis" evidence="12">
    <location>
        <begin position="897"/>
        <end position="898"/>
    </location>
</feature>
<dbReference type="InterPro" id="IPR035892">
    <property type="entry name" value="C2_domain_sf"/>
</dbReference>
<organism evidence="16 17">
    <name type="scientific">Kuraishia capsulata CBS 1993</name>
    <dbReference type="NCBI Taxonomy" id="1382522"/>
    <lineage>
        <taxon>Eukaryota</taxon>
        <taxon>Fungi</taxon>
        <taxon>Dikarya</taxon>
        <taxon>Ascomycota</taxon>
        <taxon>Saccharomycotina</taxon>
        <taxon>Pichiomycetes</taxon>
        <taxon>Pichiales</taxon>
        <taxon>Pichiaceae</taxon>
        <taxon>Kuraishia</taxon>
    </lineage>
</organism>
<dbReference type="PANTHER" id="PTHR10067">
    <property type="entry name" value="PHOSPHATIDYLSERINE DECARBOXYLASE"/>
    <property type="match status" value="1"/>
</dbReference>
<keyword evidence="11 12" id="KW-0670">Pyruvate</keyword>